<feature type="region of interest" description="Disordered" evidence="2">
    <location>
        <begin position="340"/>
        <end position="395"/>
    </location>
</feature>
<feature type="region of interest" description="Disordered" evidence="2">
    <location>
        <begin position="175"/>
        <end position="215"/>
    </location>
</feature>
<gene>
    <name evidence="3" type="ORF">Tco025E_02455</name>
</gene>
<dbReference type="EMBL" id="MKKU01000099">
    <property type="protein sequence ID" value="RNF24485.1"/>
    <property type="molecule type" value="Genomic_DNA"/>
</dbReference>
<dbReference type="Proteomes" id="UP000284403">
    <property type="component" value="Unassembled WGS sequence"/>
</dbReference>
<evidence type="ECO:0008006" key="5">
    <source>
        <dbReference type="Google" id="ProtNLM"/>
    </source>
</evidence>
<dbReference type="OrthoDB" id="247581at2759"/>
<protein>
    <recommendedName>
        <fullName evidence="5">SH3 domain-containing protein</fullName>
    </recommendedName>
</protein>
<reference evidence="3 4" key="1">
    <citation type="journal article" date="2018" name="BMC Genomics">
        <title>Genomic comparison of Trypanosoma conorhini and Trypanosoma rangeli to Trypanosoma cruzi strains of high and low virulence.</title>
        <authorList>
            <person name="Bradwell K.R."/>
            <person name="Koparde V.N."/>
            <person name="Matveyev A.V."/>
            <person name="Serrano M.G."/>
            <person name="Alves J.M."/>
            <person name="Parikh H."/>
            <person name="Huang B."/>
            <person name="Lee V."/>
            <person name="Espinosa-Alvarez O."/>
            <person name="Ortiz P.A."/>
            <person name="Costa-Martins A.G."/>
            <person name="Teixeira M.M."/>
            <person name="Buck G.A."/>
        </authorList>
    </citation>
    <scope>NUCLEOTIDE SEQUENCE [LARGE SCALE GENOMIC DNA]</scope>
    <source>
        <strain evidence="3 4">025E</strain>
    </source>
</reference>
<feature type="region of interest" description="Disordered" evidence="2">
    <location>
        <begin position="474"/>
        <end position="500"/>
    </location>
</feature>
<keyword evidence="1" id="KW-0175">Coiled coil</keyword>
<dbReference type="AlphaFoldDB" id="A0A3R7LAK1"/>
<evidence type="ECO:0000313" key="4">
    <source>
        <dbReference type="Proteomes" id="UP000284403"/>
    </source>
</evidence>
<dbReference type="RefSeq" id="XP_029230476.1">
    <property type="nucleotide sequence ID" value="XM_029369381.1"/>
</dbReference>
<sequence length="637" mass="68538">MSFRIVAFPYTPPADAAYAEACLPARPGTRVRVVRRAESWAIVESGGRLGLFPIVFTRDERQDRPLLRKARQELAGVASPAPEETTVLDSGAHGEEVSRAAEATPPLEPQHDANEGVVVPGASGHVSSNTSETGIRGPAGRHPHLDSAAGAGDEGGGAGVVASLPTQVRLCRVQRVSGDKQEHGPQYNRKGCGTLRGGGVATETPQRETEGEEDGRIACSRRGRVAGDEVTGQVGLAPQHARRPAQDGERDELQELRGQYAELDAELGWLSRVTAAVMTERQRVRDAHASDITERAAERQARMEELEWLARGAAAKDTELKAAANYIASLRSILSKNNVSGAPPGSARQPPPQLCTAPSPSPSPLARHAQDAREEDLNDNSEDEEEEEEDVPEPVEALARDAEATAEVLAIKTCIRHEQETLQNYQEQYTQLTAELRCLRRVQAAIEEESSALRESEAALEAVAPTGSYTVVHSSSTCDGGARRQSAEGGEPSAASPRGAGDVELVMRDGFTWPATLPGLTTEEQAAISNYQRLLHKYEAKLRKWEEEHGETREPKSSSVNEELRAAILTGDKALNELMQRTAKMKEFVTKYGAVAESLGGQVAVSQRALQRQQNKCSNALAAYEAAVTSDAGDIKT</sequence>
<feature type="compositionally biased region" description="Pro residues" evidence="2">
    <location>
        <begin position="349"/>
        <end position="363"/>
    </location>
</feature>
<comment type="caution">
    <text evidence="3">The sequence shown here is derived from an EMBL/GenBank/DDBJ whole genome shotgun (WGS) entry which is preliminary data.</text>
</comment>
<feature type="region of interest" description="Disordered" evidence="2">
    <location>
        <begin position="228"/>
        <end position="251"/>
    </location>
</feature>
<evidence type="ECO:0000256" key="2">
    <source>
        <dbReference type="SAM" id="MobiDB-lite"/>
    </source>
</evidence>
<organism evidence="3 4">
    <name type="scientific">Trypanosoma conorhini</name>
    <dbReference type="NCBI Taxonomy" id="83891"/>
    <lineage>
        <taxon>Eukaryota</taxon>
        <taxon>Discoba</taxon>
        <taxon>Euglenozoa</taxon>
        <taxon>Kinetoplastea</taxon>
        <taxon>Metakinetoplastina</taxon>
        <taxon>Trypanosomatida</taxon>
        <taxon>Trypanosomatidae</taxon>
        <taxon>Trypanosoma</taxon>
    </lineage>
</organism>
<dbReference type="GeneID" id="40316066"/>
<evidence type="ECO:0000313" key="3">
    <source>
        <dbReference type="EMBL" id="RNF24485.1"/>
    </source>
</evidence>
<keyword evidence="4" id="KW-1185">Reference proteome</keyword>
<feature type="compositionally biased region" description="Acidic residues" evidence="2">
    <location>
        <begin position="373"/>
        <end position="393"/>
    </location>
</feature>
<accession>A0A3R7LAK1</accession>
<feature type="region of interest" description="Disordered" evidence="2">
    <location>
        <begin position="74"/>
        <end position="160"/>
    </location>
</feature>
<proteinExistence type="predicted"/>
<feature type="coiled-coil region" evidence="1">
    <location>
        <begin position="415"/>
        <end position="459"/>
    </location>
</feature>
<evidence type="ECO:0000256" key="1">
    <source>
        <dbReference type="SAM" id="Coils"/>
    </source>
</evidence>
<name>A0A3R7LAK1_9TRYP</name>